<evidence type="ECO:0000313" key="1">
    <source>
        <dbReference type="EMBL" id="KAF2468645.1"/>
    </source>
</evidence>
<keyword evidence="2" id="KW-1185">Reference proteome</keyword>
<sequence>MRAFLGILVGLASATLTTGLNIPRDDPNGTFPNPHQPHIISTCTSFYKVQTGDNCWALTVKFGNFTLDDFYFWNPDVPTPKMDCSNLLLNYYVCISNTTTPTCGGTPVATPALVQPGIYYCCTRKFYEVVEGDTCVAVEKKFDLSDNIFRRLNTGIDANCYNLMLGYNVCVGIS</sequence>
<evidence type="ECO:0000313" key="2">
    <source>
        <dbReference type="Proteomes" id="UP000799755"/>
    </source>
</evidence>
<dbReference type="Proteomes" id="UP000799755">
    <property type="component" value="Unassembled WGS sequence"/>
</dbReference>
<organism evidence="1 2">
    <name type="scientific">Lindgomyces ingoldianus</name>
    <dbReference type="NCBI Taxonomy" id="673940"/>
    <lineage>
        <taxon>Eukaryota</taxon>
        <taxon>Fungi</taxon>
        <taxon>Dikarya</taxon>
        <taxon>Ascomycota</taxon>
        <taxon>Pezizomycotina</taxon>
        <taxon>Dothideomycetes</taxon>
        <taxon>Pleosporomycetidae</taxon>
        <taxon>Pleosporales</taxon>
        <taxon>Lindgomycetaceae</taxon>
        <taxon>Lindgomyces</taxon>
    </lineage>
</organism>
<dbReference type="EMBL" id="MU003515">
    <property type="protein sequence ID" value="KAF2468645.1"/>
    <property type="molecule type" value="Genomic_DNA"/>
</dbReference>
<proteinExistence type="predicted"/>
<accession>A0ACB6QP47</accession>
<comment type="caution">
    <text evidence="1">The sequence shown here is derived from an EMBL/GenBank/DDBJ whole genome shotgun (WGS) entry which is preliminary data.</text>
</comment>
<name>A0ACB6QP47_9PLEO</name>
<protein>
    <submittedName>
        <fullName evidence="1">Uncharacterized protein</fullName>
    </submittedName>
</protein>
<gene>
    <name evidence="1" type="ORF">BDR25DRAFT_373331</name>
</gene>
<reference evidence="1" key="1">
    <citation type="journal article" date="2020" name="Stud. Mycol.">
        <title>101 Dothideomycetes genomes: a test case for predicting lifestyles and emergence of pathogens.</title>
        <authorList>
            <person name="Haridas S."/>
            <person name="Albert R."/>
            <person name="Binder M."/>
            <person name="Bloem J."/>
            <person name="Labutti K."/>
            <person name="Salamov A."/>
            <person name="Andreopoulos B."/>
            <person name="Baker S."/>
            <person name="Barry K."/>
            <person name="Bills G."/>
            <person name="Bluhm B."/>
            <person name="Cannon C."/>
            <person name="Castanera R."/>
            <person name="Culley D."/>
            <person name="Daum C."/>
            <person name="Ezra D."/>
            <person name="Gonzalez J."/>
            <person name="Henrissat B."/>
            <person name="Kuo A."/>
            <person name="Liang C."/>
            <person name="Lipzen A."/>
            <person name="Lutzoni F."/>
            <person name="Magnuson J."/>
            <person name="Mondo S."/>
            <person name="Nolan M."/>
            <person name="Ohm R."/>
            <person name="Pangilinan J."/>
            <person name="Park H.-J."/>
            <person name="Ramirez L."/>
            <person name="Alfaro M."/>
            <person name="Sun H."/>
            <person name="Tritt A."/>
            <person name="Yoshinaga Y."/>
            <person name="Zwiers L.-H."/>
            <person name="Turgeon B."/>
            <person name="Goodwin S."/>
            <person name="Spatafora J."/>
            <person name="Crous P."/>
            <person name="Grigoriev I."/>
        </authorList>
    </citation>
    <scope>NUCLEOTIDE SEQUENCE</scope>
    <source>
        <strain evidence="1">ATCC 200398</strain>
    </source>
</reference>